<dbReference type="FunFam" id="2.60.40.60:FF:000058">
    <property type="entry name" value="FAT atypical cadherin 3"/>
    <property type="match status" value="1"/>
</dbReference>
<evidence type="ECO:0000256" key="2">
    <source>
        <dbReference type="ARBA" id="ARBA00022536"/>
    </source>
</evidence>
<dbReference type="GO" id="GO:0005509">
    <property type="term" value="F:calcium ion binding"/>
    <property type="evidence" value="ECO:0007669"/>
    <property type="project" value="UniProtKB-UniRule"/>
</dbReference>
<dbReference type="InterPro" id="IPR002126">
    <property type="entry name" value="Cadherin-like_dom"/>
</dbReference>
<feature type="compositionally biased region" description="Polar residues" evidence="13">
    <location>
        <begin position="2530"/>
        <end position="2544"/>
    </location>
</feature>
<keyword evidence="2" id="KW-0245">EGF-like domain</keyword>
<feature type="region of interest" description="Disordered" evidence="13">
    <location>
        <begin position="2412"/>
        <end position="2438"/>
    </location>
</feature>
<dbReference type="InterPro" id="IPR020894">
    <property type="entry name" value="Cadherin_CS"/>
</dbReference>
<feature type="region of interest" description="Disordered" evidence="13">
    <location>
        <begin position="2450"/>
        <end position="2505"/>
    </location>
</feature>
<evidence type="ECO:0000256" key="8">
    <source>
        <dbReference type="ARBA" id="ARBA00022989"/>
    </source>
</evidence>
<feature type="domain" description="Cadherin" evidence="15">
    <location>
        <begin position="533"/>
        <end position="638"/>
    </location>
</feature>
<organism evidence="16 17">
    <name type="scientific">Lymnaea stagnalis</name>
    <name type="common">Great pond snail</name>
    <name type="synonym">Helix stagnalis</name>
    <dbReference type="NCBI Taxonomy" id="6523"/>
    <lineage>
        <taxon>Eukaryota</taxon>
        <taxon>Metazoa</taxon>
        <taxon>Spiralia</taxon>
        <taxon>Lophotrochozoa</taxon>
        <taxon>Mollusca</taxon>
        <taxon>Gastropoda</taxon>
        <taxon>Heterobranchia</taxon>
        <taxon>Euthyneura</taxon>
        <taxon>Panpulmonata</taxon>
        <taxon>Hygrophila</taxon>
        <taxon>Lymnaeoidea</taxon>
        <taxon>Lymnaeidae</taxon>
        <taxon>Lymnaea</taxon>
    </lineage>
</organism>
<keyword evidence="11" id="KW-0325">Glycoprotein</keyword>
<feature type="domain" description="Cadherin" evidence="15">
    <location>
        <begin position="747"/>
        <end position="851"/>
    </location>
</feature>
<evidence type="ECO:0000256" key="9">
    <source>
        <dbReference type="ARBA" id="ARBA00023136"/>
    </source>
</evidence>
<keyword evidence="5" id="KW-0677">Repeat</keyword>
<feature type="compositionally biased region" description="Basic residues" evidence="13">
    <location>
        <begin position="2459"/>
        <end position="2475"/>
    </location>
</feature>
<feature type="domain" description="Cadherin" evidence="15">
    <location>
        <begin position="954"/>
        <end position="1058"/>
    </location>
</feature>
<reference evidence="16 17" key="1">
    <citation type="submission" date="2024-04" db="EMBL/GenBank/DDBJ databases">
        <authorList>
            <consortium name="Genoscope - CEA"/>
            <person name="William W."/>
        </authorList>
    </citation>
    <scope>NUCLEOTIDE SEQUENCE [LARGE SCALE GENOMIC DNA]</scope>
</reference>
<dbReference type="GO" id="GO:0008013">
    <property type="term" value="F:beta-catenin binding"/>
    <property type="evidence" value="ECO:0007669"/>
    <property type="project" value="TreeGrafter"/>
</dbReference>
<name>A0AAV2I236_LYMST</name>
<dbReference type="FunFam" id="2.60.40.60:FF:000081">
    <property type="entry name" value="protocadherin Fat 4"/>
    <property type="match status" value="1"/>
</dbReference>
<dbReference type="FunFam" id="2.60.40.60:FF:000092">
    <property type="entry name" value="Protocadherin 8"/>
    <property type="match status" value="1"/>
</dbReference>
<evidence type="ECO:0000256" key="3">
    <source>
        <dbReference type="ARBA" id="ARBA00022692"/>
    </source>
</evidence>
<evidence type="ECO:0000313" key="16">
    <source>
        <dbReference type="EMBL" id="CAL1540134.1"/>
    </source>
</evidence>
<keyword evidence="3 14" id="KW-0812">Transmembrane</keyword>
<dbReference type="Proteomes" id="UP001497497">
    <property type="component" value="Unassembled WGS sequence"/>
</dbReference>
<feature type="domain" description="Cadherin" evidence="15">
    <location>
        <begin position="1059"/>
        <end position="1168"/>
    </location>
</feature>
<keyword evidence="4" id="KW-0732">Signal</keyword>
<dbReference type="GO" id="GO:0048729">
    <property type="term" value="P:tissue morphogenesis"/>
    <property type="evidence" value="ECO:0007669"/>
    <property type="project" value="UniProtKB-ARBA"/>
</dbReference>
<feature type="compositionally biased region" description="Low complexity" evidence="13">
    <location>
        <begin position="2545"/>
        <end position="2554"/>
    </location>
</feature>
<feature type="domain" description="Cadherin" evidence="15">
    <location>
        <begin position="206"/>
        <end position="308"/>
    </location>
</feature>
<feature type="region of interest" description="Disordered" evidence="13">
    <location>
        <begin position="2069"/>
        <end position="2136"/>
    </location>
</feature>
<dbReference type="PRINTS" id="PR00205">
    <property type="entry name" value="CADHERIN"/>
</dbReference>
<feature type="domain" description="Cadherin" evidence="15">
    <location>
        <begin position="1586"/>
        <end position="1690"/>
    </location>
</feature>
<accession>A0AAV2I236</accession>
<keyword evidence="9 14" id="KW-0472">Membrane</keyword>
<feature type="compositionally biased region" description="Low complexity" evidence="13">
    <location>
        <begin position="2490"/>
        <end position="2501"/>
    </location>
</feature>
<gene>
    <name evidence="16" type="ORF">GSLYS_00013867001</name>
</gene>
<feature type="region of interest" description="Disordered" evidence="13">
    <location>
        <begin position="2320"/>
        <end position="2339"/>
    </location>
</feature>
<feature type="domain" description="Cadherin" evidence="15">
    <location>
        <begin position="1907"/>
        <end position="2025"/>
    </location>
</feature>
<feature type="domain" description="Cadherin" evidence="15">
    <location>
        <begin position="1481"/>
        <end position="1584"/>
    </location>
</feature>
<dbReference type="GO" id="GO:0016342">
    <property type="term" value="C:catenin complex"/>
    <property type="evidence" value="ECO:0007669"/>
    <property type="project" value="TreeGrafter"/>
</dbReference>
<dbReference type="Pfam" id="PF00028">
    <property type="entry name" value="Cadherin"/>
    <property type="match status" value="17"/>
</dbReference>
<feature type="domain" description="Cadherin" evidence="15">
    <location>
        <begin position="1801"/>
        <end position="1906"/>
    </location>
</feature>
<dbReference type="GO" id="GO:0007156">
    <property type="term" value="P:homophilic cell adhesion via plasma membrane adhesion molecules"/>
    <property type="evidence" value="ECO:0007669"/>
    <property type="project" value="InterPro"/>
</dbReference>
<dbReference type="SUPFAM" id="SSF49313">
    <property type="entry name" value="Cadherin-like"/>
    <property type="match status" value="19"/>
</dbReference>
<dbReference type="EMBL" id="CAXITT010000373">
    <property type="protein sequence ID" value="CAL1540134.1"/>
    <property type="molecule type" value="Genomic_DNA"/>
</dbReference>
<comment type="subcellular location">
    <subcellularLocation>
        <location evidence="1">Membrane</location>
        <topology evidence="1">Single-pass membrane protein</topology>
    </subcellularLocation>
</comment>
<dbReference type="GO" id="GO:0016477">
    <property type="term" value="P:cell migration"/>
    <property type="evidence" value="ECO:0007669"/>
    <property type="project" value="TreeGrafter"/>
</dbReference>
<keyword evidence="17" id="KW-1185">Reference proteome</keyword>
<feature type="domain" description="Cadherin" evidence="15">
    <location>
        <begin position="3"/>
        <end position="100"/>
    </location>
</feature>
<feature type="domain" description="Cadherin" evidence="15">
    <location>
        <begin position="852"/>
        <end position="953"/>
    </location>
</feature>
<evidence type="ECO:0000256" key="5">
    <source>
        <dbReference type="ARBA" id="ARBA00022737"/>
    </source>
</evidence>
<dbReference type="SMART" id="SM00112">
    <property type="entry name" value="CA"/>
    <property type="match status" value="18"/>
</dbReference>
<keyword evidence="8 14" id="KW-1133">Transmembrane helix</keyword>
<dbReference type="InterPro" id="IPR015919">
    <property type="entry name" value="Cadherin-like_sf"/>
</dbReference>
<evidence type="ECO:0000259" key="15">
    <source>
        <dbReference type="PROSITE" id="PS50268"/>
    </source>
</evidence>
<feature type="compositionally biased region" description="Pro residues" evidence="13">
    <location>
        <begin position="2422"/>
        <end position="2434"/>
    </location>
</feature>
<feature type="domain" description="Cadherin" evidence="15">
    <location>
        <begin position="1378"/>
        <end position="1480"/>
    </location>
</feature>
<dbReference type="GO" id="GO:0009887">
    <property type="term" value="P:animal organ morphogenesis"/>
    <property type="evidence" value="ECO:0007669"/>
    <property type="project" value="UniProtKB-ARBA"/>
</dbReference>
<feature type="domain" description="Cadherin" evidence="15">
    <location>
        <begin position="101"/>
        <end position="205"/>
    </location>
</feature>
<keyword evidence="7" id="KW-0130">Cell adhesion</keyword>
<evidence type="ECO:0000313" key="17">
    <source>
        <dbReference type="Proteomes" id="UP001497497"/>
    </source>
</evidence>
<dbReference type="Gene3D" id="2.60.40.60">
    <property type="entry name" value="Cadherins"/>
    <property type="match status" value="19"/>
</dbReference>
<dbReference type="PROSITE" id="PS50268">
    <property type="entry name" value="CADHERIN_2"/>
    <property type="match status" value="19"/>
</dbReference>
<evidence type="ECO:0000256" key="12">
    <source>
        <dbReference type="PROSITE-ProRule" id="PRU00043"/>
    </source>
</evidence>
<sequence length="2588" mass="283416">MLELEVREDEAIGSGLYKAKALDKDLGENGTVRYRLLDTFGDTFSISDGQINVSRSLDYERTTKYSLVIIAEDQGTPKSLSANMTLTVNVKDVNDNAPRFDRPVYYFSVSENVKVGFIINNVTASDNDSGNNKKISFSFLSNRYTSVFGLSPISGQIWTRDLLDREIHDTYELTIRAVDHGSPPLSALALIKINVTDVNDNDPVFSRDQYRFSIRENLSPNSLVGQVIANDRDIGNNGLLQFFFSTPQTNFTINSINGEIRTQVSLDRETVAEHLLTVYVSDKGDPQRTAHTRVKVKVQDDNDNDPTFKRQGPFSLSVSENRPKGTELTTLVAVDPDEGDNGLISYFLDKSRSEPSALYSFDIHPSSGKVTTREVLDYENQTVYHMTVVARDNGVPFRETSQPLTVSVLDVNDQPPLSPAQHVSLKCVENVSMGTVVGKVNATDKDSGTNGKVNYYLTGGNVFSCFSVDRTSGVVTTIRDIDYEEASYHILNIQAVDSSAALPRSSNITVTIIIIDVNDNTPVFDQDPVIIRTIAENTPEHQVIHKFIATDRDSGINGTVRYSIESYSGPNEGLGPYFDIDRLSGELSVAGPIDYETVKQISVIVKAEDACPFPSEVHSSLMTTIIFVTDVNDNAPVFESSSQLTVSEEEATGYVILVVVAVDPDSNVDDSGNNIVKYYIVSGNEDGKFVLDADTGYLSIYDGLDHETQTSYTLNISAEDMGVPKMVSYQRLLVSVADANDNPPIFRQSTYHANVSENVVPQTSFITVLATDADQGPNGELTYLIPGGIAGDKFSVDPRSGVVTTKVQLDREEKDSYTITVYVNDGTYPFHYSSCTVFITVTDQNDNPPVFKEPLFAVDIPENHAQSSVLSLAATDRDIGENARIIYKITDGNDGSFSIDPQHGHLSNEPLDRETKQKYNLTITATDQGNRPQTAITTVLVNVLDENDNSPVFDKSVYKKNVLEDVKPGTTVLTVTATDPDLGQNGLVTYSLGNETDGYFQINCTTGEIYTSGTFDREKIPLVSFVIMASDNGVSGPRNTTARVEISLDDVNDNAPLFNTVPYTATLNVTTPQNFLVLTVSATDPDLGVNGQVEYSLQSISGGVDSQLYFQVDAKSGRLSTIRSLSEAAGRHRLSIVAKDLATDPSARLTSTGSPDNNQFQFGQSEYFVIISENQTNNANVLSVSAVFVSAISPLPAIAYSLPSGNENRAFKISGTGQISVLDYQKIDYETTPRVRLIVAAASGNYRAYTTVWINITDVNDNAPKFSQAKYVSSTYENNVPGVETFVTQVYARDADSGPNGDIMYSIIGGNEDNAFQIGLPHTGIVHTNADAAPLDRESRPQGYRLVLEAQDRGFPPLKSTCTLVINIVDENDNPPFFPDILPQNISESRDVGYVVAMVTANDVDLNPILVYDFVTDGNPDNTFSLDSSLGRLTLAKPLDHEKRSRYIVGIQVSDGKPDHTRQKWLDVNVVDENDNPPVFSKQSYEVALPEQTTTNQSVLTVVATDADSGLNAEIAYSMASQVSSFYINAKTGTIYTNKNITFTSGESIIQLVVIARDRGTPSLSSMVAVHIQITDVNKYPPRFLETVRYASNISESALRGLRLLQVSAIDDDGSFRDDNINYTLVGNATQFFYIGQRTGEVFYNGGIDYEVRSQYELFAVATDRGVPPKNASIPVIITVLDENDNPPVFLEDSYSITLDENYPPNSVFLTVNASDADSGPNAEVKFSITSGNSDGVFFNPRGEGGLIVMEGMVLDYESQAHHRLIIRAMDCGSCPKTRLSAFVTVDIMVRDINEFKPKFPVKHYLEDVVEEAEIGTLVFQAHANDGDGGDMGILTYSLMNELDYRLFAIDPISGEVTTREVFDYERQKPPYLFNLTICATDRDQNYDMADVTIRLVDVDEFEPRLNAKEYSFEVPGSAKAGDFIGQVSAKDDDGGDAGRLIYAFQNPSPYFAINPFTGNITVAVTLHTDPPKTTTSSSRSRRALTSDSQDLIIQVTSGQPGSKISVAPCTIAIDRSCPGCEARFDTAVPSDEMNVGSMAGIIVACVAVVIIIIVFIICFLYRRRQPRKSVPNYSSDSTIDLDPPPHLPPDRSGYADVIRRPMPPNLMASDVSDQSQNSASSGRGSAEAEEDDEEISRINSNSYLHSSQAFRQKAMPDSGIQHDDDTLSEPTAQTHQEYLANLGIDSSKIGKSKPVANTINNNSNNNNKRLGRSAESMHQFSDEGGGEGGVDTDFEKMTDLETDEEVRPQGMSFHEPETHNVGSLSSVVNSEEVNSGSYNWDYLIDWGPQYQPLAHVFSEIAKLKDESITPKKQPIKTVPQRQINSSLKQPQVRTVPPPIITNAPPMAVPLLIAEDNEDVSDYAHESPTLPMLRHTHQSQLQANHNHFHHSHISHSNHVPHHAQLAAIQQRPLPKPSHTSQGPPPQYTPPPPPSYNQIYSPHIKLLAHSDTRSAQQMKHPQHHSPRMGIHPHHHPPPPQHPPPPLPPPNQSSSSGRSQPNSTHASTMNISLCSLPRSPISYESSLTSAAMTPSLTPSLSPLATRSPSVSPVVSSGHTTPGKSSSRQNLTKQSSNSHSVSSGSEREFTI</sequence>
<evidence type="ECO:0000256" key="6">
    <source>
        <dbReference type="ARBA" id="ARBA00022837"/>
    </source>
</evidence>
<dbReference type="FunFam" id="2.60.40.60:FF:000013">
    <property type="entry name" value="Cadherin EGF LAG seven-pass G-type receptor"/>
    <property type="match status" value="1"/>
</dbReference>
<feature type="domain" description="Cadherin" evidence="15">
    <location>
        <begin position="638"/>
        <end position="746"/>
    </location>
</feature>
<feature type="domain" description="Cadherin" evidence="15">
    <location>
        <begin position="429"/>
        <end position="524"/>
    </location>
</feature>
<protein>
    <recommendedName>
        <fullName evidence="15">Cadherin domain-containing protein</fullName>
    </recommendedName>
</protein>
<keyword evidence="10" id="KW-1015">Disulfide bond</keyword>
<feature type="compositionally biased region" description="Polar residues" evidence="13">
    <location>
        <begin position="2555"/>
        <end position="2571"/>
    </location>
</feature>
<evidence type="ECO:0000256" key="1">
    <source>
        <dbReference type="ARBA" id="ARBA00004167"/>
    </source>
</evidence>
<feature type="compositionally biased region" description="Low complexity" evidence="13">
    <location>
        <begin position="2572"/>
        <end position="2581"/>
    </location>
</feature>
<evidence type="ECO:0000256" key="13">
    <source>
        <dbReference type="SAM" id="MobiDB-lite"/>
    </source>
</evidence>
<dbReference type="GO" id="GO:0045296">
    <property type="term" value="F:cadherin binding"/>
    <property type="evidence" value="ECO:0007669"/>
    <property type="project" value="TreeGrafter"/>
</dbReference>
<evidence type="ECO:0000256" key="14">
    <source>
        <dbReference type="SAM" id="Phobius"/>
    </source>
</evidence>
<keyword evidence="6 12" id="KW-0106">Calcium</keyword>
<comment type="caution">
    <text evidence="16">The sequence shown here is derived from an EMBL/GenBank/DDBJ whole genome shotgun (WGS) entry which is preliminary data.</text>
</comment>
<evidence type="ECO:0000256" key="4">
    <source>
        <dbReference type="ARBA" id="ARBA00022729"/>
    </source>
</evidence>
<dbReference type="GO" id="GO:0007399">
    <property type="term" value="P:nervous system development"/>
    <property type="evidence" value="ECO:0007669"/>
    <property type="project" value="UniProtKB-ARBA"/>
</dbReference>
<feature type="domain" description="Cadherin" evidence="15">
    <location>
        <begin position="1267"/>
        <end position="1378"/>
    </location>
</feature>
<dbReference type="PANTHER" id="PTHR24027">
    <property type="entry name" value="CADHERIN-23"/>
    <property type="match status" value="1"/>
</dbReference>
<evidence type="ECO:0000256" key="11">
    <source>
        <dbReference type="ARBA" id="ARBA00023180"/>
    </source>
</evidence>
<feature type="domain" description="Cadherin" evidence="15">
    <location>
        <begin position="1163"/>
        <end position="1266"/>
    </location>
</feature>
<dbReference type="CDD" id="cd11304">
    <property type="entry name" value="Cadherin_repeat"/>
    <property type="match status" value="19"/>
</dbReference>
<evidence type="ECO:0000256" key="10">
    <source>
        <dbReference type="ARBA" id="ARBA00023157"/>
    </source>
</evidence>
<feature type="domain" description="Cadherin" evidence="15">
    <location>
        <begin position="1691"/>
        <end position="1800"/>
    </location>
</feature>
<dbReference type="PANTHER" id="PTHR24027:SF423">
    <property type="entry name" value="PROTOCADHERIN-16"/>
    <property type="match status" value="1"/>
</dbReference>
<feature type="domain" description="Cadherin" evidence="15">
    <location>
        <begin position="310"/>
        <end position="418"/>
    </location>
</feature>
<feature type="compositionally biased region" description="Pro residues" evidence="13">
    <location>
        <begin position="2476"/>
        <end position="2489"/>
    </location>
</feature>
<feature type="region of interest" description="Disordered" evidence="13">
    <location>
        <begin position="2148"/>
        <end position="2168"/>
    </location>
</feature>
<dbReference type="InterPro" id="IPR039808">
    <property type="entry name" value="Cadherin"/>
</dbReference>
<dbReference type="Gene3D" id="4.10.900.10">
    <property type="entry name" value="TCF3-CBD (Catenin binding domain)"/>
    <property type="match status" value="1"/>
</dbReference>
<dbReference type="FunFam" id="2.60.40.60:FF:000104">
    <property type="entry name" value="cadherin-23 isoform X1"/>
    <property type="match status" value="1"/>
</dbReference>
<dbReference type="FunFam" id="2.60.40.60:FF:000039">
    <property type="entry name" value="FAT atypical cadherin 3"/>
    <property type="match status" value="1"/>
</dbReference>
<dbReference type="FunFam" id="2.60.40.60:FF:000020">
    <property type="entry name" value="Dachsous cadherin-related 1b"/>
    <property type="match status" value="8"/>
</dbReference>
<dbReference type="PROSITE" id="PS00232">
    <property type="entry name" value="CADHERIN_1"/>
    <property type="match status" value="12"/>
</dbReference>
<evidence type="ECO:0000256" key="7">
    <source>
        <dbReference type="ARBA" id="ARBA00022889"/>
    </source>
</evidence>
<feature type="compositionally biased region" description="Polar residues" evidence="13">
    <location>
        <begin position="2320"/>
        <end position="2333"/>
    </location>
</feature>
<feature type="transmembrane region" description="Helical" evidence="14">
    <location>
        <begin position="2039"/>
        <end position="2062"/>
    </location>
</feature>
<feature type="region of interest" description="Disordered" evidence="13">
    <location>
        <begin position="2530"/>
        <end position="2588"/>
    </location>
</feature>
<dbReference type="FunFam" id="2.60.40.60:FF:000024">
    <property type="entry name" value="FAT atypical cadherin 3"/>
    <property type="match status" value="1"/>
</dbReference>
<dbReference type="InterPro" id="IPR027397">
    <property type="entry name" value="Catenin-bd_sf"/>
</dbReference>
<proteinExistence type="predicted"/>